<dbReference type="Gene3D" id="1.10.287.110">
    <property type="entry name" value="DnaJ domain"/>
    <property type="match status" value="1"/>
</dbReference>
<dbReference type="GO" id="GO:0051087">
    <property type="term" value="F:protein-folding chaperone binding"/>
    <property type="evidence" value="ECO:0007669"/>
    <property type="project" value="TreeGrafter"/>
</dbReference>
<evidence type="ECO:0000313" key="3">
    <source>
        <dbReference type="EMBL" id="EIM23650.1"/>
    </source>
</evidence>
<feature type="domain" description="J" evidence="2">
    <location>
        <begin position="3"/>
        <end position="73"/>
    </location>
</feature>
<feature type="compositionally biased region" description="Polar residues" evidence="1">
    <location>
        <begin position="200"/>
        <end position="211"/>
    </location>
</feature>
<proteinExistence type="predicted"/>
<dbReference type="GO" id="GO:0051082">
    <property type="term" value="F:unfolded protein binding"/>
    <property type="evidence" value="ECO:0007669"/>
    <property type="project" value="TreeGrafter"/>
</dbReference>
<dbReference type="eggNOG" id="KOG0715">
    <property type="taxonomic scope" value="Eukaryota"/>
</dbReference>
<accession>I4YI58</accession>
<organism evidence="3 4">
    <name type="scientific">Wallemia mellicola (strain ATCC MYA-4683 / CBS 633.66)</name>
    <name type="common">Wallemia sebi (CBS 633.66)</name>
    <dbReference type="NCBI Taxonomy" id="671144"/>
    <lineage>
        <taxon>Eukaryota</taxon>
        <taxon>Fungi</taxon>
        <taxon>Dikarya</taxon>
        <taxon>Basidiomycota</taxon>
        <taxon>Wallemiomycotina</taxon>
        <taxon>Wallemiomycetes</taxon>
        <taxon>Wallemiales</taxon>
        <taxon>Wallemiaceae</taxon>
        <taxon>Wallemia</taxon>
    </lineage>
</organism>
<dbReference type="PANTHER" id="PTHR43948">
    <property type="entry name" value="DNAJ HOMOLOG SUBFAMILY B"/>
    <property type="match status" value="1"/>
</dbReference>
<dbReference type="GO" id="GO:0044183">
    <property type="term" value="F:protein folding chaperone"/>
    <property type="evidence" value="ECO:0007669"/>
    <property type="project" value="TreeGrafter"/>
</dbReference>
<dbReference type="AlphaFoldDB" id="I4YI58"/>
<dbReference type="Pfam" id="PF00226">
    <property type="entry name" value="DnaJ"/>
    <property type="match status" value="1"/>
</dbReference>
<feature type="region of interest" description="Disordered" evidence="1">
    <location>
        <begin position="176"/>
        <end position="219"/>
    </location>
</feature>
<protein>
    <submittedName>
        <fullName evidence="3">DnaJ-domain-containing protein</fullName>
    </submittedName>
</protein>
<dbReference type="Proteomes" id="UP000005242">
    <property type="component" value="Unassembled WGS sequence"/>
</dbReference>
<keyword evidence="4" id="KW-1185">Reference proteome</keyword>
<dbReference type="KEGG" id="wse:WALSEDRAFT_67281"/>
<name>I4YI58_WALMC</name>
<dbReference type="OMA" id="FDFWDNP"/>
<dbReference type="SUPFAM" id="SSF46565">
    <property type="entry name" value="Chaperone J-domain"/>
    <property type="match status" value="1"/>
</dbReference>
<evidence type="ECO:0000256" key="1">
    <source>
        <dbReference type="SAM" id="MobiDB-lite"/>
    </source>
</evidence>
<sequence length="229" mass="25502">MSDPYKVLELPNTATEKDIRKQYLRLARIYHPDKVEDPQKAQAEEKFREISVAYETLTQPADSTSRAGYSRSSAYSDPFSLFDELVSQMRSSTAFFNDPFFNDPFFNRQPSMHRSDPFAGFMGGDMMGFPSMMGGMGGLSSMGGFSGMSSMSSMSGMPAMTSGRSISTSIVNGRKEVKETTRNPDGSTHIKITTPEGVHESTQQAQLPQANHHSRSNYHALPSSYNRFW</sequence>
<dbReference type="EMBL" id="JH668224">
    <property type="protein sequence ID" value="EIM23650.1"/>
    <property type="molecule type" value="Genomic_DNA"/>
</dbReference>
<dbReference type="RefSeq" id="XP_006956318.1">
    <property type="nucleotide sequence ID" value="XM_006956256.1"/>
</dbReference>
<dbReference type="GO" id="GO:0005634">
    <property type="term" value="C:nucleus"/>
    <property type="evidence" value="ECO:0007669"/>
    <property type="project" value="TreeGrafter"/>
</dbReference>
<dbReference type="HOGENOM" id="CLU_1210610_0_0_1"/>
<reference evidence="3 4" key="1">
    <citation type="journal article" date="2012" name="Fungal Genet. Biol.">
        <title>The genome of the xerotolerant mold Wallemia sebi reveals adaptations to osmotic stress and suggests cryptic sexual reproduction.</title>
        <authorList>
            <person name="Padamsee M."/>
            <person name="Kumar T.K.A."/>
            <person name="Riley R."/>
            <person name="Binder M."/>
            <person name="Boyd A."/>
            <person name="Calvo A.M."/>
            <person name="Furukawa K."/>
            <person name="Hesse C."/>
            <person name="Hohmann S."/>
            <person name="James T.Y."/>
            <person name="LaButti K."/>
            <person name="Lapidus A."/>
            <person name="Lindquist E."/>
            <person name="Lucas S."/>
            <person name="Miller K."/>
            <person name="Shantappa S."/>
            <person name="Grigoriev I.V."/>
            <person name="Hibbett D.S."/>
            <person name="McLaughlin D.J."/>
            <person name="Spatafora J.W."/>
            <person name="Aime M.C."/>
        </authorList>
    </citation>
    <scope>NUCLEOTIDE SEQUENCE [LARGE SCALE GENOMIC DNA]</scope>
    <source>
        <strain evidence="4">ATCC MYA-4683 / CBS 633.66</strain>
    </source>
</reference>
<dbReference type="PRINTS" id="PR00625">
    <property type="entry name" value="JDOMAIN"/>
</dbReference>
<dbReference type="PANTHER" id="PTHR43948:SF14">
    <property type="entry name" value="PROTEIN DNAJ, PUTATIVE-RELATED"/>
    <property type="match status" value="1"/>
</dbReference>
<dbReference type="STRING" id="671144.I4YI58"/>
<evidence type="ECO:0000313" key="4">
    <source>
        <dbReference type="Proteomes" id="UP000005242"/>
    </source>
</evidence>
<dbReference type="InterPro" id="IPR001623">
    <property type="entry name" value="DnaJ_domain"/>
</dbReference>
<dbReference type="InParanoid" id="I4YI58"/>
<evidence type="ECO:0000259" key="2">
    <source>
        <dbReference type="PROSITE" id="PS50076"/>
    </source>
</evidence>
<dbReference type="SMART" id="SM00271">
    <property type="entry name" value="DnaJ"/>
    <property type="match status" value="1"/>
</dbReference>
<dbReference type="GO" id="GO:0005737">
    <property type="term" value="C:cytoplasm"/>
    <property type="evidence" value="ECO:0007669"/>
    <property type="project" value="TreeGrafter"/>
</dbReference>
<dbReference type="CDD" id="cd06257">
    <property type="entry name" value="DnaJ"/>
    <property type="match status" value="1"/>
</dbReference>
<dbReference type="InterPro" id="IPR036869">
    <property type="entry name" value="J_dom_sf"/>
</dbReference>
<gene>
    <name evidence="3" type="ORF">WALSEDRAFT_67281</name>
</gene>
<dbReference type="GeneID" id="18475231"/>
<dbReference type="OrthoDB" id="445556at2759"/>
<dbReference type="PROSITE" id="PS50076">
    <property type="entry name" value="DNAJ_2"/>
    <property type="match status" value="1"/>
</dbReference>